<evidence type="ECO:0000313" key="2">
    <source>
        <dbReference type="Proteomes" id="UP000030104"/>
    </source>
</evidence>
<name>A0A0A2L4L0_PENIT</name>
<keyword evidence="2" id="KW-1185">Reference proteome</keyword>
<dbReference type="HOGENOM" id="CLU_3359896_0_0_1"/>
<dbReference type="AlphaFoldDB" id="A0A0A2L4L0"/>
<dbReference type="EMBL" id="JQGA01000534">
    <property type="protein sequence ID" value="KGO75042.1"/>
    <property type="molecule type" value="Genomic_DNA"/>
</dbReference>
<evidence type="ECO:0000313" key="1">
    <source>
        <dbReference type="EMBL" id="KGO75042.1"/>
    </source>
</evidence>
<organism evidence="1 2">
    <name type="scientific">Penicillium italicum</name>
    <name type="common">Blue mold</name>
    <dbReference type="NCBI Taxonomy" id="40296"/>
    <lineage>
        <taxon>Eukaryota</taxon>
        <taxon>Fungi</taxon>
        <taxon>Dikarya</taxon>
        <taxon>Ascomycota</taxon>
        <taxon>Pezizomycotina</taxon>
        <taxon>Eurotiomycetes</taxon>
        <taxon>Eurotiomycetidae</taxon>
        <taxon>Eurotiales</taxon>
        <taxon>Aspergillaceae</taxon>
        <taxon>Penicillium</taxon>
    </lineage>
</organism>
<accession>A0A0A2L4L0</accession>
<dbReference type="Proteomes" id="UP000030104">
    <property type="component" value="Unassembled WGS sequence"/>
</dbReference>
<comment type="caution">
    <text evidence="1">The sequence shown here is derived from an EMBL/GenBank/DDBJ whole genome shotgun (WGS) entry which is preliminary data.</text>
</comment>
<gene>
    <name evidence="1" type="ORF">PITC_047250</name>
</gene>
<sequence>MEGCPTASAAFLAPKPRPRYVPTEFEIVTHFQNWNL</sequence>
<reference evidence="1 2" key="1">
    <citation type="journal article" date="2015" name="Mol. Plant Microbe Interact.">
        <title>Genome, transcriptome, and functional analyses of Penicillium expansum provide new insights into secondary metabolism and pathogenicity.</title>
        <authorList>
            <person name="Ballester A.R."/>
            <person name="Marcet-Houben M."/>
            <person name="Levin E."/>
            <person name="Sela N."/>
            <person name="Selma-Lazaro C."/>
            <person name="Carmona L."/>
            <person name="Wisniewski M."/>
            <person name="Droby S."/>
            <person name="Gonzalez-Candelas L."/>
            <person name="Gabaldon T."/>
        </authorList>
    </citation>
    <scope>NUCLEOTIDE SEQUENCE [LARGE SCALE GENOMIC DNA]</scope>
    <source>
        <strain evidence="1 2">PHI-1</strain>
    </source>
</reference>
<proteinExistence type="predicted"/>
<protein>
    <submittedName>
        <fullName evidence="1">Uncharacterized protein</fullName>
    </submittedName>
</protein>